<evidence type="ECO:0000313" key="8">
    <source>
        <dbReference type="Proteomes" id="UP000000438"/>
    </source>
</evidence>
<name>Q6L1S2_PICTO</name>
<dbReference type="eggNOG" id="arCOG04265">
    <property type="taxonomic scope" value="Archaea"/>
</dbReference>
<dbReference type="GeneID" id="2844270"/>
<dbReference type="EMBL" id="AE017261">
    <property type="protein sequence ID" value="AAT43080.1"/>
    <property type="molecule type" value="Genomic_DNA"/>
</dbReference>
<organism evidence="6 8">
    <name type="scientific">Picrophilus torridus (strain ATCC 700027 / DSM 9790 / JCM 10055 / NBRC 100828 / KAW 2/3)</name>
    <dbReference type="NCBI Taxonomy" id="1122961"/>
    <lineage>
        <taxon>Archaea</taxon>
        <taxon>Methanobacteriati</taxon>
        <taxon>Thermoplasmatota</taxon>
        <taxon>Thermoplasmata</taxon>
        <taxon>Thermoplasmatales</taxon>
        <taxon>Picrophilaceae</taxon>
        <taxon>Picrophilus</taxon>
    </lineage>
</organism>
<evidence type="ECO:0000256" key="2">
    <source>
        <dbReference type="ARBA" id="ARBA00022723"/>
    </source>
</evidence>
<dbReference type="KEGG" id="pto:PTO0495"/>
<sequence length="169" mass="19097">MDEITEVICPVCGKNLYYTGSQVNIPYEGNIIIETYFCKSCGYHNSYTNTLEEPKGHKRLKLKIRNREDLKTIVYRSSKADIIIPEIDAEITHASNTTGYITTVEGIIYRIKDHLDLMGDGEEINYLHQRIDGILNGPEEEVTLILDDVSGLSRINSSKVEIEEVAGDQ</sequence>
<dbReference type="RefSeq" id="WP_011177296.1">
    <property type="nucleotide sequence ID" value="NC_005877.1"/>
</dbReference>
<dbReference type="HOGENOM" id="CLU_107446_0_0_2"/>
<dbReference type="Gene3D" id="2.20.25.420">
    <property type="entry name" value="ZPR1, zinc finger domain"/>
    <property type="match status" value="1"/>
</dbReference>
<evidence type="ECO:0000313" key="7">
    <source>
        <dbReference type="EMBL" id="SMD30613.1"/>
    </source>
</evidence>
<reference evidence="7 9" key="3">
    <citation type="submission" date="2017-04" db="EMBL/GenBank/DDBJ databases">
        <authorList>
            <person name="Varghese N."/>
            <person name="Submissions S."/>
        </authorList>
    </citation>
    <scope>NUCLEOTIDE SEQUENCE [LARGE SCALE GENOMIC DNA]</scope>
    <source>
        <strain evidence="7 9">DSM 9789</strain>
    </source>
</reference>
<dbReference type="Proteomes" id="UP000000438">
    <property type="component" value="Chromosome"/>
</dbReference>
<feature type="domain" description="Zinc finger ZPR1-type" evidence="5">
    <location>
        <begin position="7"/>
        <end position="157"/>
    </location>
</feature>
<dbReference type="GO" id="GO:0008270">
    <property type="term" value="F:zinc ion binding"/>
    <property type="evidence" value="ECO:0007669"/>
    <property type="project" value="UniProtKB-KW"/>
</dbReference>
<evidence type="ECO:0000259" key="5">
    <source>
        <dbReference type="SMART" id="SM00709"/>
    </source>
</evidence>
<dbReference type="NCBIfam" id="TIGR00310">
    <property type="entry name" value="ZPR1_znf"/>
    <property type="match status" value="1"/>
</dbReference>
<evidence type="ECO:0000256" key="4">
    <source>
        <dbReference type="ARBA" id="ARBA00022833"/>
    </source>
</evidence>
<dbReference type="Gene3D" id="2.60.120.1040">
    <property type="entry name" value="ZPR1, A/B domain"/>
    <property type="match status" value="1"/>
</dbReference>
<dbReference type="Proteomes" id="UP000192315">
    <property type="component" value="Unassembled WGS sequence"/>
</dbReference>
<reference evidence="6 8" key="1">
    <citation type="journal article" date="2004" name="Proc. Natl. Acad. Sci. U.S.A.">
        <title>Genome sequence of Picrophilus torridus and its implications for life around pH 0.</title>
        <authorList>
            <person name="Futterer O."/>
            <person name="Angelov A."/>
            <person name="Liesegang H."/>
            <person name="Gottschalk G."/>
            <person name="Schleper C."/>
            <person name="Schepers B."/>
            <person name="Dock C."/>
            <person name="Antranikian G."/>
            <person name="Liebl W."/>
        </authorList>
    </citation>
    <scope>NUCLEOTIDE SEQUENCE [LARGE SCALE GENOMIC DNA]</scope>
    <source>
        <strain evidence="8">ATCC 700027 / DSM 9790 / JCM 10055 / NBRC 100828</strain>
        <strain evidence="6">DSM 9790</strain>
    </source>
</reference>
<keyword evidence="9" id="KW-1185">Reference proteome</keyword>
<dbReference type="Pfam" id="PF03367">
    <property type="entry name" value="Zn_ribbon_ZPR1"/>
    <property type="match status" value="1"/>
</dbReference>
<keyword evidence="4" id="KW-0862">Zinc</keyword>
<reference evidence="6" key="2">
    <citation type="submission" date="2004-02" db="EMBL/GenBank/DDBJ databases">
        <authorList>
            <person name="Fuetterer O."/>
            <person name="Angelov A."/>
            <person name="Liesegang H."/>
            <person name="Gottschalk G."/>
            <person name="Schleper C."/>
            <person name="Schepers B."/>
            <person name="Dock C."/>
            <person name="Antranikian G."/>
            <person name="Liebl W."/>
        </authorList>
    </citation>
    <scope>NUCLEOTIDE SEQUENCE</scope>
    <source>
        <strain evidence="6">DSM 9790</strain>
    </source>
</reference>
<accession>A0A8G2L729</accession>
<gene>
    <name evidence="6" type="ordered locus">PTO0495</name>
    <name evidence="7" type="ORF">SAMN02745355_0503</name>
</gene>
<evidence type="ECO:0000256" key="3">
    <source>
        <dbReference type="ARBA" id="ARBA00022771"/>
    </source>
</evidence>
<dbReference type="PANTHER" id="PTHR10876:SF0">
    <property type="entry name" value="ZINC FINGER PROTEIN ZPR1"/>
    <property type="match status" value="1"/>
</dbReference>
<dbReference type="SMART" id="SM00709">
    <property type="entry name" value="Zpr1"/>
    <property type="match status" value="1"/>
</dbReference>
<dbReference type="InterPro" id="IPR042452">
    <property type="entry name" value="ZPR1_Znf1/2"/>
</dbReference>
<dbReference type="InterPro" id="IPR042451">
    <property type="entry name" value="ZPR1_A/B_dom"/>
</dbReference>
<dbReference type="InterPro" id="IPR040141">
    <property type="entry name" value="ZPR1"/>
</dbReference>
<accession>Q6L1S2</accession>
<comment type="similarity">
    <text evidence="1">Belongs to the ZPR1 family.</text>
</comment>
<dbReference type="STRING" id="263820.PTO0495"/>
<keyword evidence="2" id="KW-0479">Metal-binding</keyword>
<dbReference type="AlphaFoldDB" id="Q6L1S2"/>
<dbReference type="Pfam" id="PF22794">
    <property type="entry name" value="jr-ZPR1"/>
    <property type="match status" value="1"/>
</dbReference>
<evidence type="ECO:0000256" key="1">
    <source>
        <dbReference type="ARBA" id="ARBA00008354"/>
    </source>
</evidence>
<keyword evidence="3" id="KW-0863">Zinc-finger</keyword>
<protein>
    <submittedName>
        <fullName evidence="6">C4-type Zn-finger-containing protein</fullName>
    </submittedName>
    <submittedName>
        <fullName evidence="7">Zinc finger protein</fullName>
    </submittedName>
</protein>
<evidence type="ECO:0000313" key="6">
    <source>
        <dbReference type="EMBL" id="AAT43080.1"/>
    </source>
</evidence>
<evidence type="ECO:0000313" key="9">
    <source>
        <dbReference type="Proteomes" id="UP000192315"/>
    </source>
</evidence>
<dbReference type="OrthoDB" id="14924at2157"/>
<dbReference type="InterPro" id="IPR056180">
    <property type="entry name" value="ZPR1_jr_dom"/>
</dbReference>
<dbReference type="InterPro" id="IPR004457">
    <property type="entry name" value="Znf_ZPR1"/>
</dbReference>
<dbReference type="NCBIfam" id="TIGR00340">
    <property type="entry name" value="zpr1_rel"/>
    <property type="match status" value="1"/>
</dbReference>
<dbReference type="PaxDb" id="263820-PTO0495"/>
<dbReference type="InterPro" id="IPR004470">
    <property type="entry name" value="ZPR1-like_arc"/>
</dbReference>
<proteinExistence type="inferred from homology"/>
<dbReference type="PANTHER" id="PTHR10876">
    <property type="entry name" value="ZINC FINGER PROTEIN ZPR1"/>
    <property type="match status" value="1"/>
</dbReference>
<dbReference type="EMBL" id="FWYE01000001">
    <property type="protein sequence ID" value="SMD30613.1"/>
    <property type="molecule type" value="Genomic_DNA"/>
</dbReference>
<dbReference type="InParanoid" id="Q6L1S2"/>